<evidence type="ECO:0000313" key="3">
    <source>
        <dbReference type="Proteomes" id="UP001054252"/>
    </source>
</evidence>
<protein>
    <submittedName>
        <fullName evidence="2">Uncharacterized protein</fullName>
    </submittedName>
</protein>
<keyword evidence="1" id="KW-0472">Membrane</keyword>
<accession>A0AAV5HYE3</accession>
<proteinExistence type="predicted"/>
<reference evidence="2 3" key="1">
    <citation type="journal article" date="2021" name="Commun. Biol.">
        <title>The genome of Shorea leprosula (Dipterocarpaceae) highlights the ecological relevance of drought in aseasonal tropical rainforests.</title>
        <authorList>
            <person name="Ng K.K.S."/>
            <person name="Kobayashi M.J."/>
            <person name="Fawcett J.A."/>
            <person name="Hatakeyama M."/>
            <person name="Paape T."/>
            <person name="Ng C.H."/>
            <person name="Ang C.C."/>
            <person name="Tnah L.H."/>
            <person name="Lee C.T."/>
            <person name="Nishiyama T."/>
            <person name="Sese J."/>
            <person name="O'Brien M.J."/>
            <person name="Copetti D."/>
            <person name="Mohd Noor M.I."/>
            <person name="Ong R.C."/>
            <person name="Putra M."/>
            <person name="Sireger I.Z."/>
            <person name="Indrioko S."/>
            <person name="Kosugi Y."/>
            <person name="Izuno A."/>
            <person name="Isagi Y."/>
            <person name="Lee S.L."/>
            <person name="Shimizu K.K."/>
        </authorList>
    </citation>
    <scope>NUCLEOTIDE SEQUENCE [LARGE SCALE GENOMIC DNA]</scope>
    <source>
        <strain evidence="2">214</strain>
    </source>
</reference>
<sequence length="83" mass="9452">MDNTYLMSLSSSEETGDAVLQRSVGYTGRGYAISLYFYIILIVRECCWTAFILTLIERWDPNIMGFTPPSMVIRSMDCSSLFC</sequence>
<keyword evidence="1" id="KW-0812">Transmembrane</keyword>
<feature type="transmembrane region" description="Helical" evidence="1">
    <location>
        <begin position="35"/>
        <end position="56"/>
    </location>
</feature>
<evidence type="ECO:0000256" key="1">
    <source>
        <dbReference type="SAM" id="Phobius"/>
    </source>
</evidence>
<gene>
    <name evidence="2" type="ORF">SLEP1_g6065</name>
</gene>
<comment type="caution">
    <text evidence="2">The sequence shown here is derived from an EMBL/GenBank/DDBJ whole genome shotgun (WGS) entry which is preliminary data.</text>
</comment>
<dbReference type="Proteomes" id="UP001054252">
    <property type="component" value="Unassembled WGS sequence"/>
</dbReference>
<organism evidence="2 3">
    <name type="scientific">Rubroshorea leprosula</name>
    <dbReference type="NCBI Taxonomy" id="152421"/>
    <lineage>
        <taxon>Eukaryota</taxon>
        <taxon>Viridiplantae</taxon>
        <taxon>Streptophyta</taxon>
        <taxon>Embryophyta</taxon>
        <taxon>Tracheophyta</taxon>
        <taxon>Spermatophyta</taxon>
        <taxon>Magnoliopsida</taxon>
        <taxon>eudicotyledons</taxon>
        <taxon>Gunneridae</taxon>
        <taxon>Pentapetalae</taxon>
        <taxon>rosids</taxon>
        <taxon>malvids</taxon>
        <taxon>Malvales</taxon>
        <taxon>Dipterocarpaceae</taxon>
        <taxon>Rubroshorea</taxon>
    </lineage>
</organism>
<evidence type="ECO:0000313" key="2">
    <source>
        <dbReference type="EMBL" id="GKU92321.1"/>
    </source>
</evidence>
<name>A0AAV5HYE3_9ROSI</name>
<keyword evidence="1" id="KW-1133">Transmembrane helix</keyword>
<keyword evidence="3" id="KW-1185">Reference proteome</keyword>
<dbReference type="AlphaFoldDB" id="A0AAV5HYE3"/>
<dbReference type="EMBL" id="BPVZ01000006">
    <property type="protein sequence ID" value="GKU92321.1"/>
    <property type="molecule type" value="Genomic_DNA"/>
</dbReference>